<protein>
    <submittedName>
        <fullName evidence="2">Uncharacterized protein</fullName>
    </submittedName>
</protein>
<name>A0A6L3JSP1_9BACE</name>
<dbReference type="Proteomes" id="UP000482653">
    <property type="component" value="Unassembled WGS sequence"/>
</dbReference>
<dbReference type="RefSeq" id="WP_149948156.1">
    <property type="nucleotide sequence ID" value="NZ_JBBNMF010000011.1"/>
</dbReference>
<feature type="transmembrane region" description="Helical" evidence="1">
    <location>
        <begin position="20"/>
        <end position="36"/>
    </location>
</feature>
<evidence type="ECO:0000256" key="1">
    <source>
        <dbReference type="SAM" id="Phobius"/>
    </source>
</evidence>
<comment type="caution">
    <text evidence="2">The sequence shown here is derived from an EMBL/GenBank/DDBJ whole genome shotgun (WGS) entry which is preliminary data.</text>
</comment>
<keyword evidence="1" id="KW-0812">Transmembrane</keyword>
<dbReference type="AlphaFoldDB" id="A0A6L3JSP1"/>
<keyword evidence="1" id="KW-1133">Transmembrane helix</keyword>
<evidence type="ECO:0000313" key="2">
    <source>
        <dbReference type="EMBL" id="KAA5413756.1"/>
    </source>
</evidence>
<proteinExistence type="predicted"/>
<dbReference type="EMBL" id="VVYX01000045">
    <property type="protein sequence ID" value="KAA5413756.1"/>
    <property type="molecule type" value="Genomic_DNA"/>
</dbReference>
<keyword evidence="1" id="KW-0472">Membrane</keyword>
<organism evidence="2 3">
    <name type="scientific">Bacteroides cellulosilyticus</name>
    <dbReference type="NCBI Taxonomy" id="246787"/>
    <lineage>
        <taxon>Bacteria</taxon>
        <taxon>Pseudomonadati</taxon>
        <taxon>Bacteroidota</taxon>
        <taxon>Bacteroidia</taxon>
        <taxon>Bacteroidales</taxon>
        <taxon>Bacteroidaceae</taxon>
        <taxon>Bacteroides</taxon>
    </lineage>
</organism>
<reference evidence="2 3" key="1">
    <citation type="journal article" date="2019" name="Nat. Med.">
        <title>A library of human gut bacterial isolates paired with longitudinal multiomics data enables mechanistic microbiome research.</title>
        <authorList>
            <person name="Poyet M."/>
            <person name="Groussin M."/>
            <person name="Gibbons S.M."/>
            <person name="Avila-Pacheco J."/>
            <person name="Jiang X."/>
            <person name="Kearney S.M."/>
            <person name="Perrotta A.R."/>
            <person name="Berdy B."/>
            <person name="Zhao S."/>
            <person name="Lieberman T.D."/>
            <person name="Swanson P.K."/>
            <person name="Smith M."/>
            <person name="Roesemann S."/>
            <person name="Alexander J.E."/>
            <person name="Rich S.A."/>
            <person name="Livny J."/>
            <person name="Vlamakis H."/>
            <person name="Clish C."/>
            <person name="Bullock K."/>
            <person name="Deik A."/>
            <person name="Scott J."/>
            <person name="Pierce K.A."/>
            <person name="Xavier R.J."/>
            <person name="Alm E.J."/>
        </authorList>
    </citation>
    <scope>NUCLEOTIDE SEQUENCE [LARGE SCALE GENOMIC DNA]</scope>
    <source>
        <strain evidence="2 3">BIOML-A8</strain>
    </source>
</reference>
<gene>
    <name evidence="2" type="ORF">F2Y87_25215</name>
</gene>
<evidence type="ECO:0000313" key="3">
    <source>
        <dbReference type="Proteomes" id="UP000482653"/>
    </source>
</evidence>
<accession>A0A6L3JSP1</accession>
<sequence>MENNQKKMIGIKQSYFNRNFSWTLFISVLMFAVIYSCSSDGFVDGNETSDIVKSDEFTAFTSDCELAMDKFVSYANTLTQDEFDELMYNLNNDDYMSEVVNRAGLEEDLQRIVKSKKHLLENKNYVLLDDTKQFTLFYDHASPIQKNNVSIKTRTEGDGGLNECEQRQLSDYSWARAKCDLALVGCTCMVEVPLAACLCYAAALANYADDIRLADRSYEDCIRNLNK</sequence>